<comment type="caution">
    <text evidence="1">The sequence shown here is derived from an EMBL/GenBank/DDBJ whole genome shotgun (WGS) entry which is preliminary data.</text>
</comment>
<sequence>MSQDRKRNTLLSYFPTSTAIPAATPSVNATLIATPTATSASTPTATHVATPSATPAAIATFGATDTPSATRIAKEQYPPTEFGNQRRQFQVSCFNTFPWLE</sequence>
<protein>
    <submittedName>
        <fullName evidence="1">Uncharacterized protein</fullName>
    </submittedName>
</protein>
<dbReference type="AlphaFoldDB" id="A0AAD8JJX4"/>
<dbReference type="EMBL" id="JAUIZM010000001">
    <property type="protein sequence ID" value="KAK1403991.1"/>
    <property type="molecule type" value="Genomic_DNA"/>
</dbReference>
<gene>
    <name evidence="1" type="ORF">POM88_003596</name>
</gene>
<evidence type="ECO:0000313" key="1">
    <source>
        <dbReference type="EMBL" id="KAK1403991.1"/>
    </source>
</evidence>
<organism evidence="1 2">
    <name type="scientific">Heracleum sosnowskyi</name>
    <dbReference type="NCBI Taxonomy" id="360622"/>
    <lineage>
        <taxon>Eukaryota</taxon>
        <taxon>Viridiplantae</taxon>
        <taxon>Streptophyta</taxon>
        <taxon>Embryophyta</taxon>
        <taxon>Tracheophyta</taxon>
        <taxon>Spermatophyta</taxon>
        <taxon>Magnoliopsida</taxon>
        <taxon>eudicotyledons</taxon>
        <taxon>Gunneridae</taxon>
        <taxon>Pentapetalae</taxon>
        <taxon>asterids</taxon>
        <taxon>campanulids</taxon>
        <taxon>Apiales</taxon>
        <taxon>Apiaceae</taxon>
        <taxon>Apioideae</taxon>
        <taxon>apioid superclade</taxon>
        <taxon>Tordylieae</taxon>
        <taxon>Tordyliinae</taxon>
        <taxon>Heracleum</taxon>
    </lineage>
</organism>
<name>A0AAD8JJX4_9APIA</name>
<keyword evidence="2" id="KW-1185">Reference proteome</keyword>
<accession>A0AAD8JJX4</accession>
<reference evidence="1" key="1">
    <citation type="submission" date="2023-02" db="EMBL/GenBank/DDBJ databases">
        <title>Genome of toxic invasive species Heracleum sosnowskyi carries increased number of genes despite the absence of recent whole-genome duplications.</title>
        <authorList>
            <person name="Schelkunov M."/>
            <person name="Shtratnikova V."/>
            <person name="Makarenko M."/>
            <person name="Klepikova A."/>
            <person name="Omelchenko D."/>
            <person name="Novikova G."/>
            <person name="Obukhova E."/>
            <person name="Bogdanov V."/>
            <person name="Penin A."/>
            <person name="Logacheva M."/>
        </authorList>
    </citation>
    <scope>NUCLEOTIDE SEQUENCE</scope>
    <source>
        <strain evidence="1">Hsosn_3</strain>
        <tissue evidence="1">Leaf</tissue>
    </source>
</reference>
<proteinExistence type="predicted"/>
<dbReference type="Proteomes" id="UP001237642">
    <property type="component" value="Unassembled WGS sequence"/>
</dbReference>
<reference evidence="1" key="2">
    <citation type="submission" date="2023-05" db="EMBL/GenBank/DDBJ databases">
        <authorList>
            <person name="Schelkunov M.I."/>
        </authorList>
    </citation>
    <scope>NUCLEOTIDE SEQUENCE</scope>
    <source>
        <strain evidence="1">Hsosn_3</strain>
        <tissue evidence="1">Leaf</tissue>
    </source>
</reference>
<evidence type="ECO:0000313" key="2">
    <source>
        <dbReference type="Proteomes" id="UP001237642"/>
    </source>
</evidence>